<gene>
    <name evidence="6" type="ORF">EB796_010274</name>
</gene>
<dbReference type="InterPro" id="IPR033690">
    <property type="entry name" value="Adenylat_kinase_CS"/>
</dbReference>
<dbReference type="GO" id="GO:0004017">
    <property type="term" value="F:AMP kinase activity"/>
    <property type="evidence" value="ECO:0007669"/>
    <property type="project" value="InterPro"/>
</dbReference>
<dbReference type="Gene3D" id="3.40.50.300">
    <property type="entry name" value="P-loop containing nucleotide triphosphate hydrolases"/>
    <property type="match status" value="1"/>
</dbReference>
<dbReference type="EMBL" id="VXIV02001606">
    <property type="protein sequence ID" value="KAF6031408.1"/>
    <property type="molecule type" value="Genomic_DNA"/>
</dbReference>
<evidence type="ECO:0000313" key="7">
    <source>
        <dbReference type="Proteomes" id="UP000593567"/>
    </source>
</evidence>
<dbReference type="CDD" id="cd01428">
    <property type="entry name" value="ADK"/>
    <property type="match status" value="1"/>
</dbReference>
<reference evidence="6" key="1">
    <citation type="submission" date="2020-06" db="EMBL/GenBank/DDBJ databases">
        <title>Draft genome of Bugula neritina, a colonial animal packing powerful symbionts and potential medicines.</title>
        <authorList>
            <person name="Rayko M."/>
        </authorList>
    </citation>
    <scope>NUCLEOTIDE SEQUENCE [LARGE SCALE GENOMIC DNA]</scope>
    <source>
        <strain evidence="6">Kwan_BN1</strain>
    </source>
</reference>
<dbReference type="InterPro" id="IPR007862">
    <property type="entry name" value="Adenylate_kinase_lid-dom"/>
</dbReference>
<protein>
    <submittedName>
        <fullName evidence="6">AK3</fullName>
    </submittedName>
</protein>
<dbReference type="PANTHER" id="PTHR23359">
    <property type="entry name" value="NUCLEOTIDE KINASE"/>
    <property type="match status" value="1"/>
</dbReference>
<dbReference type="Pfam" id="PF00406">
    <property type="entry name" value="ADK"/>
    <property type="match status" value="1"/>
</dbReference>
<dbReference type="OrthoDB" id="439792at2759"/>
<accession>A0A7J7K1D7</accession>
<dbReference type="HAMAP" id="MF_00235">
    <property type="entry name" value="Adenylate_kinase_Adk"/>
    <property type="match status" value="1"/>
</dbReference>
<sequence length="150" mass="17773">MARCPYMNGLNWLLDGFPRTVAQCSGLSEVSKINFVINLDVPFDEIINRVKDRYIHEPSGRIYNLVFNPPKRSGVDDVTGEPLTQRHDDKEETVTERLKTYETKTEPVLEYYRKRRLLVDFTGRYSNEIWPEVHRELSHHLQPLQYTEYK</sequence>
<keyword evidence="1 4" id="KW-0808">Transferase</keyword>
<evidence type="ECO:0000256" key="4">
    <source>
        <dbReference type="RuleBase" id="RU003330"/>
    </source>
</evidence>
<dbReference type="AlphaFoldDB" id="A0A7J7K1D7"/>
<keyword evidence="2" id="KW-0547">Nucleotide-binding</keyword>
<dbReference type="GO" id="GO:0005524">
    <property type="term" value="F:ATP binding"/>
    <property type="evidence" value="ECO:0007669"/>
    <property type="project" value="InterPro"/>
</dbReference>
<feature type="domain" description="Adenylate kinase active site lid" evidence="5">
    <location>
        <begin position="53"/>
        <end position="88"/>
    </location>
</feature>
<comment type="similarity">
    <text evidence="4">Belongs to the adenylate kinase family.</text>
</comment>
<evidence type="ECO:0000313" key="6">
    <source>
        <dbReference type="EMBL" id="KAF6031408.1"/>
    </source>
</evidence>
<dbReference type="InterPro" id="IPR027417">
    <property type="entry name" value="P-loop_NTPase"/>
</dbReference>
<evidence type="ECO:0000259" key="5">
    <source>
        <dbReference type="Pfam" id="PF05191"/>
    </source>
</evidence>
<dbReference type="Pfam" id="PF05191">
    <property type="entry name" value="ADK_lid"/>
    <property type="match status" value="1"/>
</dbReference>
<dbReference type="InterPro" id="IPR000850">
    <property type="entry name" value="Adenylat/UMP-CMP_kin"/>
</dbReference>
<dbReference type="Proteomes" id="UP000593567">
    <property type="component" value="Unassembled WGS sequence"/>
</dbReference>
<dbReference type="PROSITE" id="PS00113">
    <property type="entry name" value="ADENYLATE_KINASE"/>
    <property type="match status" value="1"/>
</dbReference>
<name>A0A7J7K1D7_BUGNE</name>
<proteinExistence type="inferred from homology"/>
<comment type="caution">
    <text evidence="6">The sequence shown here is derived from an EMBL/GenBank/DDBJ whole genome shotgun (WGS) entry which is preliminary data.</text>
</comment>
<evidence type="ECO:0000256" key="1">
    <source>
        <dbReference type="ARBA" id="ARBA00022679"/>
    </source>
</evidence>
<evidence type="ECO:0000256" key="3">
    <source>
        <dbReference type="ARBA" id="ARBA00022777"/>
    </source>
</evidence>
<evidence type="ECO:0000256" key="2">
    <source>
        <dbReference type="ARBA" id="ARBA00022741"/>
    </source>
</evidence>
<dbReference type="SUPFAM" id="SSF52540">
    <property type="entry name" value="P-loop containing nucleoside triphosphate hydrolases"/>
    <property type="match status" value="1"/>
</dbReference>
<keyword evidence="7" id="KW-1185">Reference proteome</keyword>
<organism evidence="6 7">
    <name type="scientific">Bugula neritina</name>
    <name type="common">Brown bryozoan</name>
    <name type="synonym">Sertularia neritina</name>
    <dbReference type="NCBI Taxonomy" id="10212"/>
    <lineage>
        <taxon>Eukaryota</taxon>
        <taxon>Metazoa</taxon>
        <taxon>Spiralia</taxon>
        <taxon>Lophotrochozoa</taxon>
        <taxon>Bryozoa</taxon>
        <taxon>Gymnolaemata</taxon>
        <taxon>Cheilostomatida</taxon>
        <taxon>Flustrina</taxon>
        <taxon>Buguloidea</taxon>
        <taxon>Bugulidae</taxon>
        <taxon>Bugula</taxon>
    </lineage>
</organism>
<dbReference type="PRINTS" id="PR00094">
    <property type="entry name" value="ADENYLTKNASE"/>
</dbReference>
<keyword evidence="3 4" id="KW-0418">Kinase</keyword>